<dbReference type="GO" id="GO:0160105">
    <property type="term" value="F:tRNA (adenine(22)-N1)-methyltransferase activity"/>
    <property type="evidence" value="ECO:0007669"/>
    <property type="project" value="InterPro"/>
</dbReference>
<proteinExistence type="predicted"/>
<organism evidence="1 2">
    <name type="scientific">Suipraeoptans intestinalis</name>
    <dbReference type="NCBI Taxonomy" id="2606628"/>
    <lineage>
        <taxon>Bacteria</taxon>
        <taxon>Bacillati</taxon>
        <taxon>Bacillota</taxon>
        <taxon>Clostridia</taxon>
        <taxon>Lachnospirales</taxon>
        <taxon>Lachnospiraceae</taxon>
        <taxon>Suipraeoptans</taxon>
    </lineage>
</organism>
<dbReference type="GO" id="GO:0032259">
    <property type="term" value="P:methylation"/>
    <property type="evidence" value="ECO:0007669"/>
    <property type="project" value="UniProtKB-KW"/>
</dbReference>
<keyword evidence="1" id="KW-0808">Transferase</keyword>
<dbReference type="Proteomes" id="UP000434409">
    <property type="component" value="Unassembled WGS sequence"/>
</dbReference>
<dbReference type="InterPro" id="IPR029063">
    <property type="entry name" value="SAM-dependent_MTases_sf"/>
</dbReference>
<protein>
    <submittedName>
        <fullName evidence="1">SAM-dependent methyltransferase</fullName>
    </submittedName>
</protein>
<evidence type="ECO:0000313" key="1">
    <source>
        <dbReference type="EMBL" id="MSR94791.1"/>
    </source>
</evidence>
<dbReference type="CDD" id="cd02440">
    <property type="entry name" value="AdoMet_MTases"/>
    <property type="match status" value="1"/>
</dbReference>
<dbReference type="Gene3D" id="3.40.50.150">
    <property type="entry name" value="Vaccinia Virus protein VP39"/>
    <property type="match status" value="1"/>
</dbReference>
<sequence length="234" mass="27003">MELSKRLQAVADMVPPQAAVADIGTDHAYIPIYLTEHRLARRVVAMDVGKGPLERAREHVRQYGYEDRIELRLSDGLEQLKPGEADTMVAAGMGGPLMIRILEQGRDRVKELKTCILQPQSQMAEVRKYLEERQMQVTKEDMVEEDGKFYPILKVEHGKESCLSPLELQYGRRLLAGRHPVLRRFLEREYRIKTEIRRELFKEKESARAKKRLACLEEEIELVVQALSCYGVDI</sequence>
<reference evidence="1 2" key="1">
    <citation type="submission" date="2019-08" db="EMBL/GenBank/DDBJ databases">
        <title>In-depth cultivation of the pig gut microbiome towards novel bacterial diversity and tailored functional studies.</title>
        <authorList>
            <person name="Wylensek D."/>
            <person name="Hitch T.C.A."/>
            <person name="Clavel T."/>
        </authorList>
    </citation>
    <scope>NUCLEOTIDE SEQUENCE [LARGE SCALE GENOMIC DNA]</scope>
    <source>
        <strain evidence="1 2">68-1-5</strain>
    </source>
</reference>
<dbReference type="InterPro" id="IPR006901">
    <property type="entry name" value="TrmK"/>
</dbReference>
<evidence type="ECO:0000313" key="2">
    <source>
        <dbReference type="Proteomes" id="UP000434409"/>
    </source>
</evidence>
<dbReference type="PANTHER" id="PTHR38451:SF1">
    <property type="entry name" value="TRNA (ADENINE(22)-N(1))-METHYLTRANSFERASE"/>
    <property type="match status" value="1"/>
</dbReference>
<keyword evidence="2" id="KW-1185">Reference proteome</keyword>
<dbReference type="EMBL" id="VULY01000018">
    <property type="protein sequence ID" value="MSR94791.1"/>
    <property type="molecule type" value="Genomic_DNA"/>
</dbReference>
<dbReference type="RefSeq" id="WP_154478644.1">
    <property type="nucleotide sequence ID" value="NZ_VULY01000018.1"/>
</dbReference>
<dbReference type="SUPFAM" id="SSF53335">
    <property type="entry name" value="S-adenosyl-L-methionine-dependent methyltransferases"/>
    <property type="match status" value="1"/>
</dbReference>
<keyword evidence="1" id="KW-0489">Methyltransferase</keyword>
<comment type="caution">
    <text evidence="1">The sequence shown here is derived from an EMBL/GenBank/DDBJ whole genome shotgun (WGS) entry which is preliminary data.</text>
</comment>
<name>A0A6N7UTH6_9FIRM</name>
<dbReference type="Pfam" id="PF12847">
    <property type="entry name" value="Methyltransf_18"/>
    <property type="match status" value="1"/>
</dbReference>
<dbReference type="PANTHER" id="PTHR38451">
    <property type="entry name" value="TRNA (ADENINE(22)-N(1))-METHYLTRANSFERASE"/>
    <property type="match status" value="1"/>
</dbReference>
<dbReference type="AlphaFoldDB" id="A0A6N7UTH6"/>
<dbReference type="PIRSF" id="PIRSF018637">
    <property type="entry name" value="TrmK"/>
    <property type="match status" value="1"/>
</dbReference>
<accession>A0A6N7UTH6</accession>
<gene>
    <name evidence="1" type="ORF">FYJ34_11105</name>
</gene>